<protein>
    <recommendedName>
        <fullName evidence="4">Tail assembly chaperone</fullName>
    </recommendedName>
</protein>
<sequence>MTDTNDNIRTDGGAQVDNSPEIGPDYDNPETAQKAREMAQEKLDEKKAEAKKNQSIKQQLEQAADEETIFVPVFEDKDLEVEFSTLSTNEATRLMAISEEFEAIDEGEVDAENEGEIRDRFREMVSDISEILGDKAVDESLSDPDWWSDTLSLMRLITVAQGLIAEDDSLSAEDIDDFR</sequence>
<feature type="compositionally biased region" description="Basic and acidic residues" evidence="1">
    <location>
        <begin position="33"/>
        <end position="52"/>
    </location>
</feature>
<keyword evidence="3" id="KW-1185">Reference proteome</keyword>
<proteinExistence type="predicted"/>
<evidence type="ECO:0000256" key="1">
    <source>
        <dbReference type="SAM" id="MobiDB-lite"/>
    </source>
</evidence>
<evidence type="ECO:0008006" key="4">
    <source>
        <dbReference type="Google" id="ProtNLM"/>
    </source>
</evidence>
<name>A0ABD5U199_9EURY</name>
<evidence type="ECO:0000313" key="3">
    <source>
        <dbReference type="Proteomes" id="UP001596408"/>
    </source>
</evidence>
<gene>
    <name evidence="2" type="ORF">ACFQEV_11790</name>
</gene>
<dbReference type="RefSeq" id="WP_379696108.1">
    <property type="nucleotide sequence ID" value="NZ_JBHSXH010000015.1"/>
</dbReference>
<dbReference type="Proteomes" id="UP001596408">
    <property type="component" value="Unassembled WGS sequence"/>
</dbReference>
<feature type="region of interest" description="Disordered" evidence="1">
    <location>
        <begin position="1"/>
        <end position="62"/>
    </location>
</feature>
<reference evidence="2 3" key="1">
    <citation type="journal article" date="2019" name="Int. J. Syst. Evol. Microbiol.">
        <title>The Global Catalogue of Microorganisms (GCM) 10K type strain sequencing project: providing services to taxonomists for standard genome sequencing and annotation.</title>
        <authorList>
            <consortium name="The Broad Institute Genomics Platform"/>
            <consortium name="The Broad Institute Genome Sequencing Center for Infectious Disease"/>
            <person name="Wu L."/>
            <person name="Ma J."/>
        </authorList>
    </citation>
    <scope>NUCLEOTIDE SEQUENCE [LARGE SCALE GENOMIC DNA]</scope>
    <source>
        <strain evidence="2 3">YIM 94188</strain>
    </source>
</reference>
<evidence type="ECO:0000313" key="2">
    <source>
        <dbReference type="EMBL" id="MFC6825666.1"/>
    </source>
</evidence>
<comment type="caution">
    <text evidence="2">The sequence shown here is derived from an EMBL/GenBank/DDBJ whole genome shotgun (WGS) entry which is preliminary data.</text>
</comment>
<accession>A0ABD5U199</accession>
<organism evidence="2 3">
    <name type="scientific">Halopelagius fulvigenes</name>
    <dbReference type="NCBI Taxonomy" id="1198324"/>
    <lineage>
        <taxon>Archaea</taxon>
        <taxon>Methanobacteriati</taxon>
        <taxon>Methanobacteriota</taxon>
        <taxon>Stenosarchaea group</taxon>
        <taxon>Halobacteria</taxon>
        <taxon>Halobacteriales</taxon>
        <taxon>Haloferacaceae</taxon>
    </lineage>
</organism>
<dbReference type="EMBL" id="JBHSXH010000015">
    <property type="protein sequence ID" value="MFC6825666.1"/>
    <property type="molecule type" value="Genomic_DNA"/>
</dbReference>
<dbReference type="AlphaFoldDB" id="A0ABD5U199"/>